<sequence length="751" mass="83686">MNKRVDDRLKEGDYMKVRVHELAKKYDIKNKEFLEILKKDIGITVTSHLSNLDEDQVKKIDDYFAKMNMLKVETVEPVKVHKEKKEEKPIRKIIDEDENEESEGYSQKNNKKVKFQQTKNKKNNNITFDEDGNSHKNKNKKKKGRRTDFVLKTVEATPDVVEEDGIKIIKFRGELTLGDFAEKLGVNSAEIIKKLFLKGQMLTINSPITLEMAEELAADYDVLVEEEQEVELDFGEKFDLEIEDKEADLKERPAVITIMGHVDHGKTSLLDAIRTTNVVGGEAGGITQKIGAYQVERDGKRITFIDTPGHEAFTDMRARGAQVTDIAILVVAADDGVMPQTVEAISHAKVAKVPIIVAVNKIDKPEANSMKVKQELMEHGLVSVEWGGDIEFVEVSAKQRMNLDGLLDTILITAEILELKGNTRKRAKGVVLESRLDPKIGPIADILVQEGTLKIGDVIVAGEVQGKVKALLNDKGERVNSATVSQPVEVIGFNNVPDAGDTMYVIQNEQHAKRIVEEVRKERKIQETTKKTISLESLSDQFKHEDLKELNLILRADSKGSVDALRDSLLKLSNDEVAVSIIQAASGAITESDIKLAEAAGAIIIGYNVRPTTKALKEAEASKVEIRTSGIIYHIIEDIEKALSGMLEPEYKEEYLGRIEIKKVFKVSKIGNVAGCVVIDGKVRNDANIRILRDNVVIYEGKLASLKRFKDDAKEVVAGQECGLGVENFNDIKDGDVVEAFEMVEVKRTLK</sequence>
<dbReference type="CDD" id="cd01887">
    <property type="entry name" value="IF2_eIF5B"/>
    <property type="match status" value="1"/>
</dbReference>
<dbReference type="InterPro" id="IPR053905">
    <property type="entry name" value="EF-G-like_DII"/>
</dbReference>
<dbReference type="PANTHER" id="PTHR43381">
    <property type="entry name" value="TRANSLATION INITIATION FACTOR IF-2-RELATED"/>
    <property type="match status" value="1"/>
</dbReference>
<evidence type="ECO:0000256" key="6">
    <source>
        <dbReference type="ARBA" id="ARBA00022741"/>
    </source>
</evidence>
<organism evidence="14 15">
    <name type="scientific">Fusobacterium hwasookii ChDC F128</name>
    <dbReference type="NCBI Taxonomy" id="1216362"/>
    <lineage>
        <taxon>Bacteria</taxon>
        <taxon>Fusobacteriati</taxon>
        <taxon>Fusobacteriota</taxon>
        <taxon>Fusobacteriia</taxon>
        <taxon>Fusobacteriales</taxon>
        <taxon>Fusobacteriaceae</taxon>
        <taxon>Fusobacterium</taxon>
    </lineage>
</organism>
<comment type="subcellular location">
    <subcellularLocation>
        <location evidence="1 9 11">Cytoplasm</location>
    </subcellularLocation>
</comment>
<dbReference type="Pfam" id="PF00009">
    <property type="entry name" value="GTP_EFTU"/>
    <property type="match status" value="1"/>
</dbReference>
<dbReference type="NCBIfam" id="TIGR00487">
    <property type="entry name" value="IF-2"/>
    <property type="match status" value="1"/>
</dbReference>
<keyword evidence="5 9" id="KW-0396">Initiation factor</keyword>
<dbReference type="Pfam" id="PF04760">
    <property type="entry name" value="IF2_N"/>
    <property type="match status" value="2"/>
</dbReference>
<comment type="similarity">
    <text evidence="2 9 10">Belongs to the TRAFAC class translation factor GTPase superfamily. Classic translation factor GTPase family. IF-2 subfamily.</text>
</comment>
<dbReference type="PROSITE" id="PS51722">
    <property type="entry name" value="G_TR_2"/>
    <property type="match status" value="1"/>
</dbReference>
<accession>A0ABN0GZ52</accession>
<feature type="binding site" evidence="9">
    <location>
        <begin position="260"/>
        <end position="267"/>
    </location>
    <ligand>
        <name>GTP</name>
        <dbReference type="ChEBI" id="CHEBI:37565"/>
    </ligand>
</feature>
<dbReference type="InterPro" id="IPR023115">
    <property type="entry name" value="TIF_IF2_dom3"/>
</dbReference>
<dbReference type="PROSITE" id="PS01176">
    <property type="entry name" value="IF2"/>
    <property type="match status" value="1"/>
</dbReference>
<name>A0ABN0GZ52_9FUSO</name>
<protein>
    <recommendedName>
        <fullName evidence="3 9">Translation initiation factor IF-2</fullName>
    </recommendedName>
</protein>
<dbReference type="Gene3D" id="3.40.50.10050">
    <property type="entry name" value="Translation initiation factor IF- 2, domain 3"/>
    <property type="match status" value="1"/>
</dbReference>
<evidence type="ECO:0000256" key="7">
    <source>
        <dbReference type="ARBA" id="ARBA00022917"/>
    </source>
</evidence>
<dbReference type="HAMAP" id="MF_00100_B">
    <property type="entry name" value="IF_2_B"/>
    <property type="match status" value="1"/>
</dbReference>
<dbReference type="CDD" id="cd03692">
    <property type="entry name" value="mtIF2_IVc"/>
    <property type="match status" value="1"/>
</dbReference>
<evidence type="ECO:0000259" key="13">
    <source>
        <dbReference type="PROSITE" id="PS51722"/>
    </source>
</evidence>
<evidence type="ECO:0000256" key="1">
    <source>
        <dbReference type="ARBA" id="ARBA00004496"/>
    </source>
</evidence>
<proteinExistence type="inferred from homology"/>
<dbReference type="SUPFAM" id="SSF52540">
    <property type="entry name" value="P-loop containing nucleoside triphosphate hydrolases"/>
    <property type="match status" value="1"/>
</dbReference>
<dbReference type="Gene3D" id="1.10.10.2480">
    <property type="match status" value="1"/>
</dbReference>
<dbReference type="Pfam" id="PF11987">
    <property type="entry name" value="IF-2"/>
    <property type="match status" value="1"/>
</dbReference>
<dbReference type="PANTHER" id="PTHR43381:SF5">
    <property type="entry name" value="TR-TYPE G DOMAIN-CONTAINING PROTEIN"/>
    <property type="match status" value="1"/>
</dbReference>
<keyword evidence="8 9" id="KW-0342">GTP-binding</keyword>
<evidence type="ECO:0000256" key="3">
    <source>
        <dbReference type="ARBA" id="ARBA00020675"/>
    </source>
</evidence>
<feature type="binding site" evidence="9">
    <location>
        <begin position="360"/>
        <end position="363"/>
    </location>
    <ligand>
        <name>GTP</name>
        <dbReference type="ChEBI" id="CHEBI:37565"/>
    </ligand>
</feature>
<evidence type="ECO:0000256" key="4">
    <source>
        <dbReference type="ARBA" id="ARBA00022490"/>
    </source>
</evidence>
<dbReference type="InterPro" id="IPR027417">
    <property type="entry name" value="P-loop_NTPase"/>
</dbReference>
<dbReference type="InterPro" id="IPR009000">
    <property type="entry name" value="Transl_B-barrel_sf"/>
</dbReference>
<dbReference type="InterPro" id="IPR015760">
    <property type="entry name" value="TIF_IF2"/>
</dbReference>
<dbReference type="Gene3D" id="2.40.30.10">
    <property type="entry name" value="Translation factors"/>
    <property type="match status" value="2"/>
</dbReference>
<dbReference type="InterPro" id="IPR000795">
    <property type="entry name" value="T_Tr_GTP-bd_dom"/>
</dbReference>
<evidence type="ECO:0000256" key="11">
    <source>
        <dbReference type="RuleBase" id="RU000645"/>
    </source>
</evidence>
<feature type="region of interest" description="Disordered" evidence="12">
    <location>
        <begin position="91"/>
        <end position="144"/>
    </location>
</feature>
<feature type="compositionally biased region" description="Basic residues" evidence="12">
    <location>
        <begin position="109"/>
        <end position="122"/>
    </location>
</feature>
<keyword evidence="6 9" id="KW-0547">Nucleotide-binding</keyword>
<gene>
    <name evidence="9" type="primary">infB</name>
    <name evidence="14" type="ORF">B437_09263</name>
</gene>
<dbReference type="InterPro" id="IPR004161">
    <property type="entry name" value="EFTu-like_2"/>
</dbReference>
<dbReference type="InterPro" id="IPR006847">
    <property type="entry name" value="IF2_N"/>
</dbReference>
<reference evidence="15" key="1">
    <citation type="journal article" date="2012" name="J. Bacteriol.">
        <title>Draft Genome Sequence of Fusobacterium nucleatum ChDC F128, Isolated from a Periodontitis Lesion.</title>
        <authorList>
            <person name="Park S.N."/>
            <person name="Kong S.W."/>
            <person name="Kim H.S."/>
            <person name="Park M.S."/>
            <person name="Lee J.W."/>
            <person name="Cho E."/>
            <person name="Lim Y.K."/>
            <person name="Choi M.H."/>
            <person name="Chang Y.H."/>
            <person name="Shin J.H."/>
            <person name="Park H.S."/>
            <person name="Choi S.H."/>
            <person name="Kook J.K."/>
        </authorList>
    </citation>
    <scope>NUCLEOTIDE SEQUENCE [LARGE SCALE GENOMIC DNA]</scope>
    <source>
        <strain evidence="15">ChDC F128</strain>
    </source>
</reference>
<feature type="domain" description="Tr-type G" evidence="13">
    <location>
        <begin position="251"/>
        <end position="418"/>
    </location>
</feature>
<keyword evidence="15" id="KW-1185">Reference proteome</keyword>
<keyword evidence="4 9" id="KW-0963">Cytoplasm</keyword>
<dbReference type="EMBL" id="ALVD01000007">
    <property type="protein sequence ID" value="EJU07182.1"/>
    <property type="molecule type" value="Genomic_DNA"/>
</dbReference>
<evidence type="ECO:0000256" key="12">
    <source>
        <dbReference type="SAM" id="MobiDB-lite"/>
    </source>
</evidence>
<evidence type="ECO:0000313" key="14">
    <source>
        <dbReference type="EMBL" id="EJU07182.1"/>
    </source>
</evidence>
<evidence type="ECO:0000256" key="8">
    <source>
        <dbReference type="ARBA" id="ARBA00023134"/>
    </source>
</evidence>
<dbReference type="InterPro" id="IPR005225">
    <property type="entry name" value="Small_GTP-bd"/>
</dbReference>
<comment type="caution">
    <text evidence="14">The sequence shown here is derived from an EMBL/GenBank/DDBJ whole genome shotgun (WGS) entry which is preliminary data.</text>
</comment>
<evidence type="ECO:0000256" key="2">
    <source>
        <dbReference type="ARBA" id="ARBA00007733"/>
    </source>
</evidence>
<dbReference type="Pfam" id="PF22042">
    <property type="entry name" value="EF-G_D2"/>
    <property type="match status" value="1"/>
</dbReference>
<feature type="region of interest" description="G-domain" evidence="9">
    <location>
        <begin position="254"/>
        <end position="402"/>
    </location>
</feature>
<dbReference type="NCBIfam" id="TIGR00231">
    <property type="entry name" value="small_GTP"/>
    <property type="match status" value="1"/>
</dbReference>
<evidence type="ECO:0000313" key="15">
    <source>
        <dbReference type="Proteomes" id="UP000004829"/>
    </source>
</evidence>
<dbReference type="Gene3D" id="3.40.50.300">
    <property type="entry name" value="P-loop containing nucleotide triphosphate hydrolases"/>
    <property type="match status" value="1"/>
</dbReference>
<dbReference type="Proteomes" id="UP000004829">
    <property type="component" value="Unassembled WGS sequence"/>
</dbReference>
<dbReference type="InterPro" id="IPR044145">
    <property type="entry name" value="IF2_II"/>
</dbReference>
<feature type="binding site" evidence="9">
    <location>
        <begin position="306"/>
        <end position="310"/>
    </location>
    <ligand>
        <name>GTP</name>
        <dbReference type="ChEBI" id="CHEBI:37565"/>
    </ligand>
</feature>
<feature type="compositionally biased region" description="Basic residues" evidence="12">
    <location>
        <begin position="135"/>
        <end position="144"/>
    </location>
</feature>
<dbReference type="CDD" id="cd03702">
    <property type="entry name" value="IF2_mtIF2_II"/>
    <property type="match status" value="1"/>
</dbReference>
<evidence type="ECO:0000256" key="9">
    <source>
        <dbReference type="HAMAP-Rule" id="MF_00100"/>
    </source>
</evidence>
<dbReference type="Pfam" id="PF03144">
    <property type="entry name" value="GTP_EFTU_D2"/>
    <property type="match status" value="1"/>
</dbReference>
<keyword evidence="7 9" id="KW-0648">Protein biosynthesis</keyword>
<evidence type="ECO:0000256" key="10">
    <source>
        <dbReference type="RuleBase" id="RU000644"/>
    </source>
</evidence>
<comment type="function">
    <text evidence="9 10">One of the essential components for the initiation of protein synthesis. Protects formylmethionyl-tRNA from spontaneous hydrolysis and promotes its binding to the 30S ribosomal subunits. Also involved in the hydrolysis of GTP during the formation of the 70S ribosomal complex.</text>
</comment>
<dbReference type="PRINTS" id="PR00449">
    <property type="entry name" value="RASTRNSFRMNG"/>
</dbReference>
<dbReference type="SUPFAM" id="SSF50447">
    <property type="entry name" value="Translation proteins"/>
    <property type="match status" value="2"/>
</dbReference>
<dbReference type="SUPFAM" id="SSF52156">
    <property type="entry name" value="Initiation factor IF2/eIF5b, domain 3"/>
    <property type="match status" value="1"/>
</dbReference>
<evidence type="ECO:0000256" key="5">
    <source>
        <dbReference type="ARBA" id="ARBA00022540"/>
    </source>
</evidence>
<dbReference type="InterPro" id="IPR036925">
    <property type="entry name" value="TIF_IF2_dom3_sf"/>
</dbReference>
<dbReference type="InterPro" id="IPR000178">
    <property type="entry name" value="TF_IF2_bacterial-like"/>
</dbReference>
<dbReference type="GO" id="GO:0003743">
    <property type="term" value="F:translation initiation factor activity"/>
    <property type="evidence" value="ECO:0007669"/>
    <property type="project" value="UniProtKB-KW"/>
</dbReference>